<sequence length="177" mass="18932">MDFHRVAQGGVNMFNPQRQALQMKSPGFQKAAADRGFNIMRFAKPLIAGVLSASLIAVPFAGASLADTATYRPPVASAVQQKDRHPEVSVSDDQVASGDSYTVTVETKGVRHAGTATITGLNGRTYTVRLRNGRATKTLTVPEGIRPGTYQVHATVDGRSASASINVTRAARRDDRH</sequence>
<accession>A0A5M3XI92</accession>
<dbReference type="EMBL" id="BLAF01000011">
    <property type="protein sequence ID" value="GES19401.1"/>
    <property type="molecule type" value="Genomic_DNA"/>
</dbReference>
<reference evidence="1 2" key="1">
    <citation type="submission" date="2019-10" db="EMBL/GenBank/DDBJ databases">
        <title>Whole genome shotgun sequence of Acrocarpospora pleiomorpha NBRC 16267.</title>
        <authorList>
            <person name="Ichikawa N."/>
            <person name="Kimura A."/>
            <person name="Kitahashi Y."/>
            <person name="Komaki H."/>
            <person name="Oguchi A."/>
        </authorList>
    </citation>
    <scope>NUCLEOTIDE SEQUENCE [LARGE SCALE GENOMIC DNA]</scope>
    <source>
        <strain evidence="1 2">NBRC 16267</strain>
    </source>
</reference>
<keyword evidence="2" id="KW-1185">Reference proteome</keyword>
<protein>
    <submittedName>
        <fullName evidence="1">Uncharacterized protein</fullName>
    </submittedName>
</protein>
<evidence type="ECO:0000313" key="1">
    <source>
        <dbReference type="EMBL" id="GES19401.1"/>
    </source>
</evidence>
<organism evidence="1 2">
    <name type="scientific">Acrocarpospora pleiomorpha</name>
    <dbReference type="NCBI Taxonomy" id="90975"/>
    <lineage>
        <taxon>Bacteria</taxon>
        <taxon>Bacillati</taxon>
        <taxon>Actinomycetota</taxon>
        <taxon>Actinomycetes</taxon>
        <taxon>Streptosporangiales</taxon>
        <taxon>Streptosporangiaceae</taxon>
        <taxon>Acrocarpospora</taxon>
    </lineage>
</organism>
<name>A0A5M3XI92_9ACTN</name>
<gene>
    <name evidence="1" type="ORF">Aple_022970</name>
</gene>
<dbReference type="AlphaFoldDB" id="A0A5M3XI92"/>
<dbReference type="Proteomes" id="UP000377595">
    <property type="component" value="Unassembled WGS sequence"/>
</dbReference>
<comment type="caution">
    <text evidence="1">The sequence shown here is derived from an EMBL/GenBank/DDBJ whole genome shotgun (WGS) entry which is preliminary data.</text>
</comment>
<proteinExistence type="predicted"/>
<evidence type="ECO:0000313" key="2">
    <source>
        <dbReference type="Proteomes" id="UP000377595"/>
    </source>
</evidence>